<dbReference type="EMBL" id="FWFN01000003">
    <property type="protein sequence ID" value="SLN36791.1"/>
    <property type="molecule type" value="Genomic_DNA"/>
</dbReference>
<dbReference type="Pfam" id="PF02481">
    <property type="entry name" value="DNA_processg_A"/>
    <property type="match status" value="1"/>
</dbReference>
<evidence type="ECO:0000259" key="4">
    <source>
        <dbReference type="Pfam" id="PF17782"/>
    </source>
</evidence>
<dbReference type="InterPro" id="IPR041614">
    <property type="entry name" value="DprA_WH"/>
</dbReference>
<comment type="similarity">
    <text evidence="1">Belongs to the DprA/Smf family.</text>
</comment>
<name>A0A1X6Z038_9RHOB</name>
<dbReference type="InterPro" id="IPR003488">
    <property type="entry name" value="DprA"/>
</dbReference>
<reference evidence="5 6" key="1">
    <citation type="submission" date="2017-03" db="EMBL/GenBank/DDBJ databases">
        <authorList>
            <person name="Afonso C.L."/>
            <person name="Miller P.J."/>
            <person name="Scott M.A."/>
            <person name="Spackman E."/>
            <person name="Goraichik I."/>
            <person name="Dimitrov K.M."/>
            <person name="Suarez D.L."/>
            <person name="Swayne D.E."/>
        </authorList>
    </citation>
    <scope>NUCLEOTIDE SEQUENCE [LARGE SCALE GENOMIC DNA]</scope>
    <source>
        <strain evidence="5 6">CECT 7751</strain>
    </source>
</reference>
<protein>
    <submittedName>
        <fullName evidence="5">Uncharacterized protein</fullName>
    </submittedName>
</protein>
<organism evidence="5 6">
    <name type="scientific">Pseudooceanicola marinus</name>
    <dbReference type="NCBI Taxonomy" id="396013"/>
    <lineage>
        <taxon>Bacteria</taxon>
        <taxon>Pseudomonadati</taxon>
        <taxon>Pseudomonadota</taxon>
        <taxon>Alphaproteobacteria</taxon>
        <taxon>Rhodobacterales</taxon>
        <taxon>Paracoccaceae</taxon>
        <taxon>Pseudooceanicola</taxon>
    </lineage>
</organism>
<evidence type="ECO:0000259" key="3">
    <source>
        <dbReference type="Pfam" id="PF02481"/>
    </source>
</evidence>
<feature type="domain" description="Smf/DprA SLOG" evidence="3">
    <location>
        <begin position="89"/>
        <end position="295"/>
    </location>
</feature>
<dbReference type="OrthoDB" id="9785707at2"/>
<dbReference type="PANTHER" id="PTHR43022">
    <property type="entry name" value="PROTEIN SMF"/>
    <property type="match status" value="1"/>
</dbReference>
<dbReference type="PANTHER" id="PTHR43022:SF1">
    <property type="entry name" value="PROTEIN SMF"/>
    <property type="match status" value="1"/>
</dbReference>
<dbReference type="Proteomes" id="UP000193963">
    <property type="component" value="Unassembled WGS sequence"/>
</dbReference>
<feature type="domain" description="DprA winged helix" evidence="4">
    <location>
        <begin position="319"/>
        <end position="377"/>
    </location>
</feature>
<dbReference type="AlphaFoldDB" id="A0A1X6Z038"/>
<dbReference type="NCBIfam" id="TIGR00732">
    <property type="entry name" value="dprA"/>
    <property type="match status" value="1"/>
</dbReference>
<dbReference type="RefSeq" id="WP_085887479.1">
    <property type="nucleotide sequence ID" value="NZ_FWFN01000003.1"/>
</dbReference>
<dbReference type="Gene3D" id="3.40.50.450">
    <property type="match status" value="1"/>
</dbReference>
<sequence>MVVDNHPSTHPPLPPTTEDERLSWLRLLRSRRIGPVTFYRMLTEHGSAAAALEALPEVARAAGLSDYAPCPLSIAEQELARGQALGAHLVARGEAAYPTALDDLPDAPPLLWLRGRAELLTRPGVAVVGARQASSLGLRMARALAADLGQAGQVVISGLARGIDAAAHEATVETGTIAVFPGGLDQVYPLENRRLADRIAAEGLCLTEQPPGLAPAQRHFPLRNRLVSGLARAVVVVEAATKSGTLNTARHALDQGREVLAVPGHPFEARASGCNLLLRDGAGLVRGARDVLEVLGDPAPRPRAPVPQPDARPDASAAPSHSLRDIAQLHAQILDRIDAAPVEEEVLLATLDAPARQVAPALTDLELEGRIRRQPGGLITRGENTGS</sequence>
<evidence type="ECO:0000313" key="6">
    <source>
        <dbReference type="Proteomes" id="UP000193963"/>
    </source>
</evidence>
<dbReference type="InterPro" id="IPR057666">
    <property type="entry name" value="DrpA_SLOG"/>
</dbReference>
<gene>
    <name evidence="5" type="ORF">PSM7751_01597</name>
</gene>
<dbReference type="Pfam" id="PF21102">
    <property type="entry name" value="DprA_N"/>
    <property type="match status" value="1"/>
</dbReference>
<proteinExistence type="inferred from homology"/>
<accession>A0A1X6Z038</accession>
<dbReference type="InterPro" id="IPR036388">
    <property type="entry name" value="WH-like_DNA-bd_sf"/>
</dbReference>
<dbReference type="Gene3D" id="1.10.10.10">
    <property type="entry name" value="Winged helix-like DNA-binding domain superfamily/Winged helix DNA-binding domain"/>
    <property type="match status" value="1"/>
</dbReference>
<keyword evidence="6" id="KW-1185">Reference proteome</keyword>
<dbReference type="Pfam" id="PF17782">
    <property type="entry name" value="WHD_DprA"/>
    <property type="match status" value="1"/>
</dbReference>
<evidence type="ECO:0000256" key="1">
    <source>
        <dbReference type="ARBA" id="ARBA00006525"/>
    </source>
</evidence>
<evidence type="ECO:0000256" key="2">
    <source>
        <dbReference type="SAM" id="MobiDB-lite"/>
    </source>
</evidence>
<dbReference type="SUPFAM" id="SSF102405">
    <property type="entry name" value="MCP/YpsA-like"/>
    <property type="match status" value="1"/>
</dbReference>
<feature type="compositionally biased region" description="Pro residues" evidence="2">
    <location>
        <begin position="299"/>
        <end position="310"/>
    </location>
</feature>
<feature type="region of interest" description="Disordered" evidence="2">
    <location>
        <begin position="295"/>
        <end position="321"/>
    </location>
</feature>
<evidence type="ECO:0000313" key="5">
    <source>
        <dbReference type="EMBL" id="SLN36791.1"/>
    </source>
</evidence>
<dbReference type="GO" id="GO:0009294">
    <property type="term" value="P:DNA-mediated transformation"/>
    <property type="evidence" value="ECO:0007669"/>
    <property type="project" value="InterPro"/>
</dbReference>